<organism evidence="1">
    <name type="scientific">uncultured Sulfurovum sp</name>
    <dbReference type="NCBI Taxonomy" id="269237"/>
    <lineage>
        <taxon>Bacteria</taxon>
        <taxon>Pseudomonadati</taxon>
        <taxon>Campylobacterota</taxon>
        <taxon>Epsilonproteobacteria</taxon>
        <taxon>Campylobacterales</taxon>
        <taxon>Sulfurovaceae</taxon>
        <taxon>Sulfurovum</taxon>
        <taxon>environmental samples</taxon>
    </lineage>
</organism>
<dbReference type="EMBL" id="CACVAR010000345">
    <property type="protein sequence ID" value="CAA6823033.1"/>
    <property type="molecule type" value="Genomic_DNA"/>
</dbReference>
<sequence>MPIKEIKLELVEAYLSNENIKKLLTLGIYDVLTSADQRLRYNIEVNKIEFEKSLQLDFELMLQYCDNNEDHIVKREHLPSSNKAYCQFYKFISDYVSKKEDQEVSENLRKMFDYFKPKSCK</sequence>
<dbReference type="AlphaFoldDB" id="A0A6S6U2D4"/>
<accession>A0A6S6U2D4</accession>
<proteinExistence type="predicted"/>
<evidence type="ECO:0000313" key="1">
    <source>
        <dbReference type="EMBL" id="CAA6823033.1"/>
    </source>
</evidence>
<name>A0A6S6U2D4_9BACT</name>
<protein>
    <submittedName>
        <fullName evidence="1">Uncharacterized protein</fullName>
    </submittedName>
</protein>
<gene>
    <name evidence="1" type="ORF">HELGO_WM23105</name>
</gene>
<reference evidence="1" key="1">
    <citation type="submission" date="2020-01" db="EMBL/GenBank/DDBJ databases">
        <authorList>
            <person name="Meier V. D."/>
            <person name="Meier V D."/>
        </authorList>
    </citation>
    <scope>NUCLEOTIDE SEQUENCE</scope>
    <source>
        <strain evidence="1">HLG_WM_MAG_03</strain>
    </source>
</reference>